<dbReference type="Pfam" id="PF07985">
    <property type="entry name" value="SRR1"/>
    <property type="match status" value="1"/>
</dbReference>
<gene>
    <name evidence="2" type="ORF">KHLLAP_LOCUS4506</name>
</gene>
<dbReference type="PANTHER" id="PTHR42080:SF1">
    <property type="entry name" value="SRR1-LIKE DOMAIN-CONTAINING PROTEIN"/>
    <property type="match status" value="1"/>
</dbReference>
<dbReference type="AlphaFoldDB" id="A0AAI8VFN8"/>
<dbReference type="InterPro" id="IPR012942">
    <property type="entry name" value="SRR1-like"/>
</dbReference>
<accession>A0AAI8VFN8</accession>
<evidence type="ECO:0000313" key="2">
    <source>
        <dbReference type="EMBL" id="CAJ2504038.1"/>
    </source>
</evidence>
<dbReference type="PANTHER" id="PTHR42080">
    <property type="entry name" value="SRR1 DOMAIN-CONTAINING PROTEIN"/>
    <property type="match status" value="1"/>
</dbReference>
<comment type="caution">
    <text evidence="2">The sequence shown here is derived from an EMBL/GenBank/DDBJ whole genome shotgun (WGS) entry which is preliminary data.</text>
</comment>
<evidence type="ECO:0000259" key="1">
    <source>
        <dbReference type="Pfam" id="PF07985"/>
    </source>
</evidence>
<keyword evidence="3" id="KW-1185">Reference proteome</keyword>
<name>A0AAI8VFN8_9PEZI</name>
<organism evidence="2 3">
    <name type="scientific">Anthostomella pinea</name>
    <dbReference type="NCBI Taxonomy" id="933095"/>
    <lineage>
        <taxon>Eukaryota</taxon>
        <taxon>Fungi</taxon>
        <taxon>Dikarya</taxon>
        <taxon>Ascomycota</taxon>
        <taxon>Pezizomycotina</taxon>
        <taxon>Sordariomycetes</taxon>
        <taxon>Xylariomycetidae</taxon>
        <taxon>Xylariales</taxon>
        <taxon>Xylariaceae</taxon>
        <taxon>Anthostomella</taxon>
    </lineage>
</organism>
<reference evidence="2" key="1">
    <citation type="submission" date="2023-10" db="EMBL/GenBank/DDBJ databases">
        <authorList>
            <person name="Hackl T."/>
        </authorList>
    </citation>
    <scope>NUCLEOTIDE SEQUENCE</scope>
</reference>
<sequence length="286" mass="32817">MDWLSTAPDRASLLTMQPDDPKRREIIIKRATSADKTEDMRKRYLETGETKPQMPRRFCYLNYHFADKEEVKEYLSELIPDWEGSEDADVLRRTFRTLVHEKRVHGINKIVCIGIGTLVHDIDDDDLEEFELGFRVDVRCCLQHVAANFLAAVLREQSPNGPVRVYAVDYAYNLDDKEILNDMGIEVLPHEHGNYESYVRIDKDTLVMSIGTGGGIYQVICETTQPAAMIWTWFNASIPRNGEDLSVVRKVLREEYEVVDCPPLSVRDAEEAFAPLSESTLFVRAK</sequence>
<protein>
    <submittedName>
        <fullName evidence="2">Uu.00g114320.m01.CDS01</fullName>
    </submittedName>
</protein>
<dbReference type="EMBL" id="CAUWAG010000006">
    <property type="protein sequence ID" value="CAJ2504038.1"/>
    <property type="molecule type" value="Genomic_DNA"/>
</dbReference>
<dbReference type="Proteomes" id="UP001295740">
    <property type="component" value="Unassembled WGS sequence"/>
</dbReference>
<feature type="domain" description="SRR1-like" evidence="1">
    <location>
        <begin position="101"/>
        <end position="241"/>
    </location>
</feature>
<proteinExistence type="predicted"/>
<evidence type="ECO:0000313" key="3">
    <source>
        <dbReference type="Proteomes" id="UP001295740"/>
    </source>
</evidence>